<evidence type="ECO:0000256" key="6">
    <source>
        <dbReference type="ARBA" id="ARBA00014679"/>
    </source>
</evidence>
<feature type="domain" description="tRNA methyltransferase TRMD/TRM10-type" evidence="17">
    <location>
        <begin position="130"/>
        <end position="272"/>
    </location>
</feature>
<evidence type="ECO:0000256" key="5">
    <source>
        <dbReference type="ARBA" id="ARBA00012807"/>
    </source>
</evidence>
<dbReference type="GO" id="GO:0032259">
    <property type="term" value="P:methylation"/>
    <property type="evidence" value="ECO:0007669"/>
    <property type="project" value="UniProtKB-KW"/>
</dbReference>
<keyword evidence="7 15" id="KW-0963">Cytoplasm</keyword>
<feature type="domain" description="tRNA methyltransferase TRMD/TRM10-type" evidence="17">
    <location>
        <begin position="6"/>
        <end position="78"/>
    </location>
</feature>
<sequence>MTFHAAVLTLYPEMFPGPLGVSLAGRALGEGKWTLDPVQIRDFAADKHRTVDDTPAGGGAGMVLRVDVLAKAIDHARGVMLQKILPDTGRGTAGAAGGGGDSKPETPLEDANPLHQPAAGPPPRAGEDIPVIAMTPRGKPLTQARVRELAAGPGVIVVCGRFEGFDERIFEGRQVEEVSVGDIILSGGECATLMLLDACIRLLPGVMGAASSGHEESFENGLLEYPHYTRPQEWEGRTIPQVLRSGDHAKIAEWRQRQSEDDTRLRRPDLWERHVGVRVQSASGARQKSAGRLKNEPDSAD</sequence>
<evidence type="ECO:0000256" key="10">
    <source>
        <dbReference type="ARBA" id="ARBA00022691"/>
    </source>
</evidence>
<comment type="subcellular location">
    <subcellularLocation>
        <location evidence="2 15">Cytoplasm</location>
    </subcellularLocation>
</comment>
<evidence type="ECO:0000313" key="19">
    <source>
        <dbReference type="Proteomes" id="UP001184150"/>
    </source>
</evidence>
<dbReference type="HAMAP" id="MF_00605">
    <property type="entry name" value="TrmD"/>
    <property type="match status" value="1"/>
</dbReference>
<feature type="region of interest" description="Disordered" evidence="16">
    <location>
        <begin position="87"/>
        <end position="128"/>
    </location>
</feature>
<comment type="subunit">
    <text evidence="4 15">Homodimer.</text>
</comment>
<evidence type="ECO:0000256" key="1">
    <source>
        <dbReference type="ARBA" id="ARBA00002634"/>
    </source>
</evidence>
<dbReference type="RefSeq" id="WP_309805584.1">
    <property type="nucleotide sequence ID" value="NZ_JAVDRD010000006.1"/>
</dbReference>
<evidence type="ECO:0000256" key="9">
    <source>
        <dbReference type="ARBA" id="ARBA00022679"/>
    </source>
</evidence>
<evidence type="ECO:0000256" key="15">
    <source>
        <dbReference type="HAMAP-Rule" id="MF_00605"/>
    </source>
</evidence>
<dbReference type="InterPro" id="IPR029026">
    <property type="entry name" value="tRNA_m1G_MTases_N"/>
</dbReference>
<evidence type="ECO:0000256" key="16">
    <source>
        <dbReference type="SAM" id="MobiDB-lite"/>
    </source>
</evidence>
<comment type="catalytic activity">
    <reaction evidence="14 15">
        <text>guanosine(37) in tRNA + S-adenosyl-L-methionine = N(1)-methylguanosine(37) in tRNA + S-adenosyl-L-homocysteine + H(+)</text>
        <dbReference type="Rhea" id="RHEA:36899"/>
        <dbReference type="Rhea" id="RHEA-COMP:10145"/>
        <dbReference type="Rhea" id="RHEA-COMP:10147"/>
        <dbReference type="ChEBI" id="CHEBI:15378"/>
        <dbReference type="ChEBI" id="CHEBI:57856"/>
        <dbReference type="ChEBI" id="CHEBI:59789"/>
        <dbReference type="ChEBI" id="CHEBI:73542"/>
        <dbReference type="ChEBI" id="CHEBI:74269"/>
        <dbReference type="EC" id="2.1.1.228"/>
    </reaction>
</comment>
<dbReference type="CDD" id="cd18080">
    <property type="entry name" value="TrmD-like"/>
    <property type="match status" value="1"/>
</dbReference>
<evidence type="ECO:0000256" key="11">
    <source>
        <dbReference type="ARBA" id="ARBA00022694"/>
    </source>
</evidence>
<dbReference type="Proteomes" id="UP001184150">
    <property type="component" value="Unassembled WGS sequence"/>
</dbReference>
<dbReference type="Pfam" id="PF01746">
    <property type="entry name" value="tRNA_m1G_MT"/>
    <property type="match status" value="2"/>
</dbReference>
<dbReference type="InterPro" id="IPR029028">
    <property type="entry name" value="Alpha/beta_knot_MTases"/>
</dbReference>
<dbReference type="PANTHER" id="PTHR46417">
    <property type="entry name" value="TRNA (GUANINE-N(1)-)-METHYLTRANSFERASE"/>
    <property type="match status" value="1"/>
</dbReference>
<dbReference type="SUPFAM" id="SSF75217">
    <property type="entry name" value="alpha/beta knot"/>
    <property type="match status" value="2"/>
</dbReference>
<evidence type="ECO:0000256" key="12">
    <source>
        <dbReference type="ARBA" id="ARBA00029736"/>
    </source>
</evidence>
<dbReference type="InterPro" id="IPR002649">
    <property type="entry name" value="tRNA_m1G_MeTrfase_TrmD"/>
</dbReference>
<feature type="region of interest" description="Disordered" evidence="16">
    <location>
        <begin position="276"/>
        <end position="301"/>
    </location>
</feature>
<reference evidence="18 19" key="1">
    <citation type="submission" date="2023-07" db="EMBL/GenBank/DDBJ databases">
        <title>Sorghum-associated microbial communities from plants grown in Nebraska, USA.</title>
        <authorList>
            <person name="Schachtman D."/>
        </authorList>
    </citation>
    <scope>NUCLEOTIDE SEQUENCE [LARGE SCALE GENOMIC DNA]</scope>
    <source>
        <strain evidence="18 19">DS1027</strain>
    </source>
</reference>
<dbReference type="Gene3D" id="1.10.1270.20">
    <property type="entry name" value="tRNA(m1g37)methyltransferase, domain 2"/>
    <property type="match status" value="1"/>
</dbReference>
<evidence type="ECO:0000259" key="17">
    <source>
        <dbReference type="Pfam" id="PF01746"/>
    </source>
</evidence>
<keyword evidence="11 15" id="KW-0819">tRNA processing</keyword>
<evidence type="ECO:0000256" key="7">
    <source>
        <dbReference type="ARBA" id="ARBA00022490"/>
    </source>
</evidence>
<dbReference type="InterPro" id="IPR016009">
    <property type="entry name" value="tRNA_MeTrfase_TRMD/TRM10"/>
</dbReference>
<keyword evidence="8 15" id="KW-0489">Methyltransferase</keyword>
<evidence type="ECO:0000256" key="3">
    <source>
        <dbReference type="ARBA" id="ARBA00007630"/>
    </source>
</evidence>
<keyword evidence="9 15" id="KW-0808">Transferase</keyword>
<comment type="caution">
    <text evidence="18">The sequence shown here is derived from an EMBL/GenBank/DDBJ whole genome shotgun (WGS) entry which is preliminary data.</text>
</comment>
<evidence type="ECO:0000256" key="2">
    <source>
        <dbReference type="ARBA" id="ARBA00004496"/>
    </source>
</evidence>
<feature type="binding site" evidence="15">
    <location>
        <position position="160"/>
    </location>
    <ligand>
        <name>S-adenosyl-L-methionine</name>
        <dbReference type="ChEBI" id="CHEBI:59789"/>
    </ligand>
</feature>
<accession>A0ABU1MNW2</accession>
<dbReference type="EMBL" id="JAVDRD010000006">
    <property type="protein sequence ID" value="MDR6511828.1"/>
    <property type="molecule type" value="Genomic_DNA"/>
</dbReference>
<dbReference type="PANTHER" id="PTHR46417:SF1">
    <property type="entry name" value="TRNA (GUANINE-N(1)-)-METHYLTRANSFERASE"/>
    <property type="match status" value="1"/>
</dbReference>
<dbReference type="NCBIfam" id="NF000648">
    <property type="entry name" value="PRK00026.1"/>
    <property type="match status" value="1"/>
</dbReference>
<evidence type="ECO:0000313" key="18">
    <source>
        <dbReference type="EMBL" id="MDR6511828.1"/>
    </source>
</evidence>
<evidence type="ECO:0000256" key="8">
    <source>
        <dbReference type="ARBA" id="ARBA00022603"/>
    </source>
</evidence>
<organism evidence="18 19">
    <name type="scientific">Novosphingobium capsulatum</name>
    <dbReference type="NCBI Taxonomy" id="13688"/>
    <lineage>
        <taxon>Bacteria</taxon>
        <taxon>Pseudomonadati</taxon>
        <taxon>Pseudomonadota</taxon>
        <taxon>Alphaproteobacteria</taxon>
        <taxon>Sphingomonadales</taxon>
        <taxon>Sphingomonadaceae</taxon>
        <taxon>Novosphingobium</taxon>
    </lineage>
</organism>
<comment type="similarity">
    <text evidence="3 15">Belongs to the RNA methyltransferase TrmD family.</text>
</comment>
<evidence type="ECO:0000256" key="13">
    <source>
        <dbReference type="ARBA" id="ARBA00033392"/>
    </source>
</evidence>
<keyword evidence="10 15" id="KW-0949">S-adenosyl-L-methionine</keyword>
<proteinExistence type="inferred from homology"/>
<evidence type="ECO:0000256" key="4">
    <source>
        <dbReference type="ARBA" id="ARBA00011738"/>
    </source>
</evidence>
<feature type="compositionally biased region" description="Gly residues" evidence="16">
    <location>
        <begin position="91"/>
        <end position="101"/>
    </location>
</feature>
<protein>
    <recommendedName>
        <fullName evidence="6 15">tRNA (guanine-N(1)-)-methyltransferase</fullName>
        <ecNumber evidence="5 15">2.1.1.228</ecNumber>
    </recommendedName>
    <alternativeName>
        <fullName evidence="12 15">M1G-methyltransferase</fullName>
    </alternativeName>
    <alternativeName>
        <fullName evidence="13 15">tRNA [GM37] methyltransferase</fullName>
    </alternativeName>
</protein>
<evidence type="ECO:0000256" key="14">
    <source>
        <dbReference type="ARBA" id="ARBA00047783"/>
    </source>
</evidence>
<gene>
    <name evidence="15" type="primary">trmD</name>
    <name evidence="18" type="ORF">J2792_002704</name>
</gene>
<keyword evidence="19" id="KW-1185">Reference proteome</keyword>
<dbReference type="Gene3D" id="3.40.1280.10">
    <property type="match status" value="1"/>
</dbReference>
<dbReference type="GO" id="GO:0052906">
    <property type="term" value="F:tRNA (guanine(37)-N1)-methyltransferase activity"/>
    <property type="evidence" value="ECO:0007669"/>
    <property type="project" value="UniProtKB-EC"/>
</dbReference>
<dbReference type="EC" id="2.1.1.228" evidence="5 15"/>
<name>A0ABU1MNW2_9SPHN</name>
<comment type="function">
    <text evidence="1 15">Specifically methylates guanosine-37 in various tRNAs.</text>
</comment>
<dbReference type="InterPro" id="IPR023148">
    <property type="entry name" value="tRNA_m1G_MeTrfase_C_sf"/>
</dbReference>
<comment type="caution">
    <text evidence="15">Lacks conserved residue(s) required for the propagation of feature annotation.</text>
</comment>